<gene>
    <name evidence="1" type="ORF">GCM10007867_03400</name>
</gene>
<organism evidence="1 2">
    <name type="scientific">Gluconobacter cerinus</name>
    <dbReference type="NCBI Taxonomy" id="38307"/>
    <lineage>
        <taxon>Bacteria</taxon>
        <taxon>Pseudomonadati</taxon>
        <taxon>Pseudomonadota</taxon>
        <taxon>Alphaproteobacteria</taxon>
        <taxon>Acetobacterales</taxon>
        <taxon>Acetobacteraceae</taxon>
        <taxon>Gluconobacter</taxon>
    </lineage>
</organism>
<sequence length="457" mass="50703">MPYQQEIKGIKYLQNRSKNIEQSHDQIKSSLSDLRSLLENIDIGEKNFDNTKHHNPPDASDEPVFVPLQTTPLDQIFAEAEAQYPAPLGLEDILSIQDFAEAEKRVDAHVMEFNRRYGLDGWDYAIASSCGLFAAMLDIFFVSAPLKPTADFSRHVDGLFNRGVQEAFNKIIPPDISKKLSKKFPIGAPDTSIITDLIGAPDKVLNPTNHRLRSLAHDPLLGLFFGIFDMINGTCTTVVDGKILSIPSLKGTSEGNLFQLIGRMLGHLLSDVNAPTANGNRGMGLPAPFMGLLRMFEKVPVGDSNFGRQIEWMFANGYDFRQFAATSVPMLIMETLVRVFYTIKQMKIHGASFGETILDTMPARINPRFRIMLAISYGASSAVNAGKIYVTGNILNANYASWMGLTWNGFHALKWSLLQRHLNLWSEVEAKEISELENLVSKIDGLGGRAGQLPISQ</sequence>
<dbReference type="EMBL" id="BSNU01000001">
    <property type="protein sequence ID" value="GLQ61495.1"/>
    <property type="molecule type" value="Genomic_DNA"/>
</dbReference>
<name>A0AAV5NAP2_9PROT</name>
<dbReference type="Proteomes" id="UP001156614">
    <property type="component" value="Unassembled WGS sequence"/>
</dbReference>
<comment type="caution">
    <text evidence="1">The sequence shown here is derived from an EMBL/GenBank/DDBJ whole genome shotgun (WGS) entry which is preliminary data.</text>
</comment>
<accession>A0AAV5NAP2</accession>
<evidence type="ECO:0000313" key="1">
    <source>
        <dbReference type="EMBL" id="GLQ61495.1"/>
    </source>
</evidence>
<dbReference type="AlphaFoldDB" id="A0AAV5NAP2"/>
<proteinExistence type="predicted"/>
<dbReference type="RefSeq" id="WP_099212536.1">
    <property type="nucleotide sequence ID" value="NZ_BEWM01000003.1"/>
</dbReference>
<keyword evidence="2" id="KW-1185">Reference proteome</keyword>
<evidence type="ECO:0000313" key="2">
    <source>
        <dbReference type="Proteomes" id="UP001156614"/>
    </source>
</evidence>
<reference evidence="2" key="1">
    <citation type="journal article" date="2019" name="Int. J. Syst. Evol. Microbiol.">
        <title>The Global Catalogue of Microorganisms (GCM) 10K type strain sequencing project: providing services to taxonomists for standard genome sequencing and annotation.</title>
        <authorList>
            <consortium name="The Broad Institute Genomics Platform"/>
            <consortium name="The Broad Institute Genome Sequencing Center for Infectious Disease"/>
            <person name="Wu L."/>
            <person name="Ma J."/>
        </authorList>
    </citation>
    <scope>NUCLEOTIDE SEQUENCE [LARGE SCALE GENOMIC DNA]</scope>
    <source>
        <strain evidence="2">NBRC 3267</strain>
    </source>
</reference>
<protein>
    <submittedName>
        <fullName evidence="1">Uncharacterized protein</fullName>
    </submittedName>
</protein>